<dbReference type="Pfam" id="PF23830">
    <property type="entry name" value="DUF7200"/>
    <property type="match status" value="1"/>
</dbReference>
<dbReference type="GeneID" id="26632369"/>
<dbReference type="RefSeq" id="YP_009205758.1">
    <property type="nucleotide sequence ID" value="NC_028881.1"/>
</dbReference>
<evidence type="ECO:0000313" key="1">
    <source>
        <dbReference type="EMBL" id="AIZ01851.1"/>
    </source>
</evidence>
<accession>A0A0A7HC45</accession>
<dbReference type="EMBL" id="KP007359">
    <property type="protein sequence ID" value="AIZ01851.1"/>
    <property type="molecule type" value="Genomic_DNA"/>
</dbReference>
<dbReference type="OrthoDB" id="18528at10239"/>
<protein>
    <submittedName>
        <fullName evidence="1">Uncharacterized protein</fullName>
    </submittedName>
</protein>
<proteinExistence type="predicted"/>
<reference evidence="1 2" key="1">
    <citation type="submission" date="2014-10" db="EMBL/GenBank/DDBJ databases">
        <title>VR bacteriophages - a small but diverse group of low-temperature viruses.</title>
        <authorList>
            <person name="Kaliniene L."/>
            <person name="Meskys R."/>
            <person name="Simoliunas E."/>
            <person name="Zajanckauskaite A."/>
            <person name="Truncaite L."/>
        </authorList>
    </citation>
    <scope>NUCLEOTIDE SEQUENCE [LARGE SCALE GENOMIC DNA]</scope>
</reference>
<sequence>MKPISSTLAYEGLGFFLIDNCMDVEFVCGETSLVWKSHISKYNHREYPGLFKEFCGYMSEHGCTDTISYSEFTQILETVFQAYCLLR</sequence>
<keyword evidence="2" id="KW-1185">Reference proteome</keyword>
<gene>
    <name evidence="1" type="ORF">VR5_064</name>
</gene>
<dbReference type="Proteomes" id="UP000030715">
    <property type="component" value="Segment"/>
</dbReference>
<dbReference type="KEGG" id="vg:26632369"/>
<evidence type="ECO:0000313" key="2">
    <source>
        <dbReference type="Proteomes" id="UP000030715"/>
    </source>
</evidence>
<name>A0A0A7HC45_9CAUD</name>
<organism evidence="1 2">
    <name type="scientific">Escherichia phage vb_EcoM-VR5</name>
    <dbReference type="NCBI Taxonomy" id="1567026"/>
    <lineage>
        <taxon>Viruses</taxon>
        <taxon>Duplodnaviria</taxon>
        <taxon>Heunggongvirae</taxon>
        <taxon>Uroviricota</taxon>
        <taxon>Caudoviricetes</taxon>
        <taxon>Pantevenvirales</taxon>
        <taxon>Straboviridae</taxon>
        <taxon>Tevenvirinae</taxon>
        <taxon>Dhakavirus</taxon>
        <taxon>Dhakavirus vr5</taxon>
    </lineage>
</organism>
<dbReference type="InterPro" id="IPR055624">
    <property type="entry name" value="DUF7200"/>
</dbReference>